<keyword evidence="8 12" id="KW-0175">Coiled coil</keyword>
<dbReference type="SMART" id="SM00055">
    <property type="entry name" value="FCH"/>
    <property type="match status" value="1"/>
</dbReference>
<dbReference type="GO" id="GO:0005543">
    <property type="term" value="F:phospholipid binding"/>
    <property type="evidence" value="ECO:0007669"/>
    <property type="project" value="TreeGrafter"/>
</dbReference>
<evidence type="ECO:0000256" key="8">
    <source>
        <dbReference type="ARBA" id="ARBA00023054"/>
    </source>
</evidence>
<dbReference type="SUPFAM" id="SSF103657">
    <property type="entry name" value="BAR/IMD domain-like"/>
    <property type="match status" value="1"/>
</dbReference>
<dbReference type="FunFam" id="2.30.30.40:FF:000014">
    <property type="entry name" value="Kinase C and casein kinase substrate in neurons protein"/>
    <property type="match status" value="1"/>
</dbReference>
<dbReference type="Pfam" id="PF00611">
    <property type="entry name" value="FCH"/>
    <property type="match status" value="1"/>
</dbReference>
<dbReference type="InterPro" id="IPR036028">
    <property type="entry name" value="SH3-like_dom_sf"/>
</dbReference>
<keyword evidence="9" id="KW-0472">Membrane</keyword>
<evidence type="ECO:0000256" key="10">
    <source>
        <dbReference type="ARBA" id="ARBA00055545"/>
    </source>
</evidence>
<dbReference type="CDD" id="cd11843">
    <property type="entry name" value="SH3_PACSIN"/>
    <property type="match status" value="1"/>
</dbReference>
<keyword evidence="15" id="KW-1185">Reference proteome</keyword>
<dbReference type="GO" id="GO:0005886">
    <property type="term" value="C:plasma membrane"/>
    <property type="evidence" value="ECO:0007669"/>
    <property type="project" value="UniProtKB-SubCell"/>
</dbReference>
<evidence type="ECO:0000313" key="15">
    <source>
        <dbReference type="Proteomes" id="UP000675881"/>
    </source>
</evidence>
<keyword evidence="6" id="KW-0963">Cytoplasm</keyword>
<dbReference type="SMART" id="SM00326">
    <property type="entry name" value="SH3"/>
    <property type="match status" value="1"/>
</dbReference>
<dbReference type="AlphaFoldDB" id="A0A7R8H6Q6"/>
<evidence type="ECO:0000256" key="5">
    <source>
        <dbReference type="ARBA" id="ARBA00022475"/>
    </source>
</evidence>
<dbReference type="Pfam" id="PF00018">
    <property type="entry name" value="SH3_1"/>
    <property type="match status" value="1"/>
</dbReference>
<evidence type="ECO:0000256" key="1">
    <source>
        <dbReference type="ARBA" id="ARBA00004184"/>
    </source>
</evidence>
<dbReference type="SUPFAM" id="SSF50044">
    <property type="entry name" value="SH3-domain"/>
    <property type="match status" value="1"/>
</dbReference>
<dbReference type="GO" id="GO:0007010">
    <property type="term" value="P:cytoskeleton organization"/>
    <property type="evidence" value="ECO:0007669"/>
    <property type="project" value="TreeGrafter"/>
</dbReference>
<dbReference type="Gene3D" id="2.30.30.40">
    <property type="entry name" value="SH3 Domains"/>
    <property type="match status" value="1"/>
</dbReference>
<dbReference type="GO" id="GO:0030100">
    <property type="term" value="P:regulation of endocytosis"/>
    <property type="evidence" value="ECO:0007669"/>
    <property type="project" value="TreeGrafter"/>
</dbReference>
<feature type="region of interest" description="Disordered" evidence="13">
    <location>
        <begin position="311"/>
        <end position="402"/>
    </location>
</feature>
<dbReference type="Proteomes" id="UP000675881">
    <property type="component" value="Chromosome 3"/>
</dbReference>
<keyword evidence="5" id="KW-1003">Cell membrane</keyword>
<dbReference type="PROSITE" id="PS50002">
    <property type="entry name" value="SH3"/>
    <property type="match status" value="1"/>
</dbReference>
<dbReference type="PANTHER" id="PTHR23065:SF11">
    <property type="entry name" value="SYNDAPIN, ISOFORM C"/>
    <property type="match status" value="1"/>
</dbReference>
<evidence type="ECO:0000256" key="7">
    <source>
        <dbReference type="ARBA" id="ARBA00022553"/>
    </source>
</evidence>
<keyword evidence="4" id="KW-0728">SH3 domain</keyword>
<dbReference type="PROSITE" id="PS51741">
    <property type="entry name" value="F_BAR"/>
    <property type="match status" value="1"/>
</dbReference>
<dbReference type="FunFam" id="1.20.1270.60:FF:000009">
    <property type="entry name" value="Protein kinase C and casein kinase substrate in neurons 2"/>
    <property type="match status" value="1"/>
</dbReference>
<comment type="subcellular location">
    <subcellularLocation>
        <location evidence="2">Cell membrane</location>
    </subcellularLocation>
    <subcellularLocation>
        <location evidence="3">Cytoplasm</location>
    </subcellularLocation>
    <subcellularLocation>
        <location evidence="1">Endomembrane system</location>
        <topology evidence="1">Peripheral membrane protein</topology>
    </subcellularLocation>
</comment>
<dbReference type="EMBL" id="HG994582">
    <property type="protein sequence ID" value="CAF2901547.1"/>
    <property type="molecule type" value="Genomic_DNA"/>
</dbReference>
<evidence type="ECO:0000256" key="9">
    <source>
        <dbReference type="ARBA" id="ARBA00023136"/>
    </source>
</evidence>
<reference evidence="14" key="1">
    <citation type="submission" date="2021-02" db="EMBL/GenBank/DDBJ databases">
        <authorList>
            <person name="Bekaert M."/>
        </authorList>
    </citation>
    <scope>NUCLEOTIDE SEQUENCE</scope>
    <source>
        <strain evidence="14">IoA-00</strain>
    </source>
</reference>
<evidence type="ECO:0000256" key="3">
    <source>
        <dbReference type="ARBA" id="ARBA00004496"/>
    </source>
</evidence>
<comment type="function">
    <text evidence="10">Plays a role in endocytosis and regulates internalization of plasma membrane proteins. Overexpression impairs internalization of SLC2A1/GLUT1 and TRPV4 and increases the levels of SLC2A1/GLUT1 and TRPV4 at the cell membrane. Inhibits the TRPV4 calcium channel activity.</text>
</comment>
<dbReference type="CDD" id="cd07655">
    <property type="entry name" value="F-BAR_PACSIN"/>
    <property type="match status" value="1"/>
</dbReference>
<comment type="subunit">
    <text evidence="11">Homodimer. May form heterooligomers with other PACSINs. Interacts (via SH3 domain) with DNM1, SYNJ1 and WASL. Interacts with TRPV4.</text>
</comment>
<evidence type="ECO:0000256" key="12">
    <source>
        <dbReference type="SAM" id="Coils"/>
    </source>
</evidence>
<proteinExistence type="predicted"/>
<dbReference type="InterPro" id="IPR027267">
    <property type="entry name" value="AH/BAR_dom_sf"/>
</dbReference>
<dbReference type="GO" id="GO:0005768">
    <property type="term" value="C:endosome"/>
    <property type="evidence" value="ECO:0007669"/>
    <property type="project" value="TreeGrafter"/>
</dbReference>
<dbReference type="InterPro" id="IPR001452">
    <property type="entry name" value="SH3_domain"/>
</dbReference>
<dbReference type="GO" id="GO:0097320">
    <property type="term" value="P:plasma membrane tubulation"/>
    <property type="evidence" value="ECO:0007669"/>
    <property type="project" value="TreeGrafter"/>
</dbReference>
<evidence type="ECO:0000313" key="14">
    <source>
        <dbReference type="EMBL" id="CAF2901547.1"/>
    </source>
</evidence>
<evidence type="ECO:0000256" key="6">
    <source>
        <dbReference type="ARBA" id="ARBA00022490"/>
    </source>
</evidence>
<evidence type="ECO:0000256" key="2">
    <source>
        <dbReference type="ARBA" id="ARBA00004236"/>
    </source>
</evidence>
<feature type="coiled-coil region" evidence="12">
    <location>
        <begin position="184"/>
        <end position="236"/>
    </location>
</feature>
<sequence>MQETWSDANRRIRVFFWEPSNYKTTTKRIEDGNKLCDELVTLVRERSEIEKTYAKSLKAWANKWSTIIEKGPEYGTTEAGWKGVLVEADRRCELHLRVKEALLSDVNNQLKIWQKENYHKTLMHIREKKDMDEQFKKAQKPWLKLFTKVNKAKADYHYACKTEKSAIINERNASGNTSMSQDNVQKCQERVKKAKENVVKCKENYEIALQDVNGYNSRYIEDMKEVFEKCQRMEAQRLQTFKDTLFSLQKCLNISDDPELPQIYEEFYHTVNNADHEKDLKWWSNTYGVNMPMNWPQFEEYTEELRDITSKRKHEKVPDGNITLINQRAVGDDLPEYPSGVRQKKSNSISSNNKDSRNGKAISIPTSKSSEQEISQSQPQEMAVSNGNSTKDSNPFDDDEWDDEQVEPLVDNGEKGVPVKALYDYDAAESDELDFKAGDCFEKLEDEDEQGWCKGRKDGKVGLYPANYIEVL</sequence>
<dbReference type="OrthoDB" id="10255128at2759"/>
<protein>
    <submittedName>
        <fullName evidence="14">PACSIN</fullName>
    </submittedName>
</protein>
<dbReference type="PANTHER" id="PTHR23065">
    <property type="entry name" value="PROLINE-SERINE-THREONINE PHOSPHATASE INTERACTING PROTEIN 1"/>
    <property type="match status" value="1"/>
</dbReference>
<gene>
    <name evidence="14" type="ORF">LSAA_7682</name>
</gene>
<evidence type="ECO:0000256" key="4">
    <source>
        <dbReference type="ARBA" id="ARBA00022443"/>
    </source>
</evidence>
<keyword evidence="7" id="KW-0597">Phosphoprotein</keyword>
<accession>A0A7R8H6Q6</accession>
<dbReference type="InterPro" id="IPR031160">
    <property type="entry name" value="F_BAR_dom"/>
</dbReference>
<feature type="compositionally biased region" description="Polar residues" evidence="13">
    <location>
        <begin position="383"/>
        <end position="393"/>
    </location>
</feature>
<name>A0A7R8H6Q6_LEPSM</name>
<organism evidence="14 15">
    <name type="scientific">Lepeophtheirus salmonis</name>
    <name type="common">Salmon louse</name>
    <name type="synonym">Caligus salmonis</name>
    <dbReference type="NCBI Taxonomy" id="72036"/>
    <lineage>
        <taxon>Eukaryota</taxon>
        <taxon>Metazoa</taxon>
        <taxon>Ecdysozoa</taxon>
        <taxon>Arthropoda</taxon>
        <taxon>Crustacea</taxon>
        <taxon>Multicrustacea</taxon>
        <taxon>Hexanauplia</taxon>
        <taxon>Copepoda</taxon>
        <taxon>Siphonostomatoida</taxon>
        <taxon>Caligidae</taxon>
        <taxon>Lepeophtheirus</taxon>
    </lineage>
</organism>
<evidence type="ECO:0000256" key="11">
    <source>
        <dbReference type="ARBA" id="ARBA00064966"/>
    </source>
</evidence>
<feature type="compositionally biased region" description="Low complexity" evidence="13">
    <location>
        <begin position="372"/>
        <end position="381"/>
    </location>
</feature>
<dbReference type="InterPro" id="IPR001060">
    <property type="entry name" value="FCH_dom"/>
</dbReference>
<evidence type="ECO:0000256" key="13">
    <source>
        <dbReference type="SAM" id="MobiDB-lite"/>
    </source>
</evidence>
<dbReference type="Gene3D" id="1.20.1270.60">
    <property type="entry name" value="Arfaptin homology (AH) domain/BAR domain"/>
    <property type="match status" value="1"/>
</dbReference>
<dbReference type="PRINTS" id="PR00452">
    <property type="entry name" value="SH3DOMAIN"/>
</dbReference>